<evidence type="ECO:0000313" key="3">
    <source>
        <dbReference type="Proteomes" id="UP000466442"/>
    </source>
</evidence>
<feature type="compositionally biased region" description="Low complexity" evidence="1">
    <location>
        <begin position="65"/>
        <end position="86"/>
    </location>
</feature>
<dbReference type="AlphaFoldDB" id="A0A6A4JAI8"/>
<accession>A0A6A4JAI8</accession>
<dbReference type="EMBL" id="WIXP02000015">
    <property type="protein sequence ID" value="KAF6199377.1"/>
    <property type="molecule type" value="Genomic_DNA"/>
</dbReference>
<comment type="caution">
    <text evidence="2">The sequence shown here is derived from an EMBL/GenBank/DDBJ whole genome shotgun (WGS) entry which is preliminary data.</text>
</comment>
<organism evidence="2 3">
    <name type="scientific">Apolygus lucorum</name>
    <name type="common">Small green plant bug</name>
    <name type="synonym">Lygocoris lucorum</name>
    <dbReference type="NCBI Taxonomy" id="248454"/>
    <lineage>
        <taxon>Eukaryota</taxon>
        <taxon>Metazoa</taxon>
        <taxon>Ecdysozoa</taxon>
        <taxon>Arthropoda</taxon>
        <taxon>Hexapoda</taxon>
        <taxon>Insecta</taxon>
        <taxon>Pterygota</taxon>
        <taxon>Neoptera</taxon>
        <taxon>Paraneoptera</taxon>
        <taxon>Hemiptera</taxon>
        <taxon>Heteroptera</taxon>
        <taxon>Panheteroptera</taxon>
        <taxon>Cimicomorpha</taxon>
        <taxon>Miridae</taxon>
        <taxon>Mirini</taxon>
        <taxon>Apolygus</taxon>
    </lineage>
</organism>
<feature type="compositionally biased region" description="Polar residues" evidence="1">
    <location>
        <begin position="52"/>
        <end position="63"/>
    </location>
</feature>
<name>A0A6A4JAI8_APOLU</name>
<feature type="compositionally biased region" description="Low complexity" evidence="1">
    <location>
        <begin position="96"/>
        <end position="117"/>
    </location>
</feature>
<protein>
    <submittedName>
        <fullName evidence="2">Uncharacterized protein</fullName>
    </submittedName>
</protein>
<dbReference type="OrthoDB" id="6783595at2759"/>
<proteinExistence type="predicted"/>
<dbReference type="Proteomes" id="UP000466442">
    <property type="component" value="Unassembled WGS sequence"/>
</dbReference>
<evidence type="ECO:0000256" key="1">
    <source>
        <dbReference type="SAM" id="MobiDB-lite"/>
    </source>
</evidence>
<feature type="compositionally biased region" description="Acidic residues" evidence="1">
    <location>
        <begin position="146"/>
        <end position="178"/>
    </location>
</feature>
<sequence>MERTALRAFLMGLQEDIGRLLITKGPTDLNDAINILTNEYQFPTLRKKLFTPRSSQPSSSYQGAPQRQNFNKPNQQNFKTNQQFNRPSQQNHNKMQPNKTPQQQQPNQQFNRPYQQQRTEQPHIPYHMRTKDTMSYQTTLNHELTQEEPEENEEAIENFEEYEDDSFLEEPQEEGNST</sequence>
<evidence type="ECO:0000313" key="2">
    <source>
        <dbReference type="EMBL" id="KAF6199377.1"/>
    </source>
</evidence>
<keyword evidence="3" id="KW-1185">Reference proteome</keyword>
<gene>
    <name evidence="2" type="ORF">GE061_007403</name>
</gene>
<reference evidence="2" key="1">
    <citation type="journal article" date="2021" name="Mol. Ecol. Resour.">
        <title>Apolygus lucorum genome provides insights into omnivorousness and mesophyll feeding.</title>
        <authorList>
            <person name="Liu Y."/>
            <person name="Liu H."/>
            <person name="Wang H."/>
            <person name="Huang T."/>
            <person name="Liu B."/>
            <person name="Yang B."/>
            <person name="Yin L."/>
            <person name="Li B."/>
            <person name="Zhang Y."/>
            <person name="Zhang S."/>
            <person name="Jiang F."/>
            <person name="Zhang X."/>
            <person name="Ren Y."/>
            <person name="Wang B."/>
            <person name="Wang S."/>
            <person name="Lu Y."/>
            <person name="Wu K."/>
            <person name="Fan W."/>
            <person name="Wang G."/>
        </authorList>
    </citation>
    <scope>NUCLEOTIDE SEQUENCE</scope>
    <source>
        <strain evidence="2">12Hb</strain>
    </source>
</reference>
<feature type="region of interest" description="Disordered" evidence="1">
    <location>
        <begin position="50"/>
        <end position="178"/>
    </location>
</feature>